<dbReference type="InterPro" id="IPR036875">
    <property type="entry name" value="Znf_CCHC_sf"/>
</dbReference>
<dbReference type="PANTHER" id="PTHR46565:SF20">
    <property type="entry name" value="COLD SHOCK DOMAIN-CONTAINING PROTEIN 4"/>
    <property type="match status" value="1"/>
</dbReference>
<proteinExistence type="predicted"/>
<dbReference type="SMART" id="SM00343">
    <property type="entry name" value="ZnF_C2HC"/>
    <property type="match status" value="3"/>
</dbReference>
<dbReference type="InterPro" id="IPR012340">
    <property type="entry name" value="NA-bd_OB-fold"/>
</dbReference>
<dbReference type="AlphaFoldDB" id="A0A381NZ46"/>
<dbReference type="InterPro" id="IPR001878">
    <property type="entry name" value="Znf_CCHC"/>
</dbReference>
<evidence type="ECO:0000313" key="2">
    <source>
        <dbReference type="EMBL" id="SUZ59905.1"/>
    </source>
</evidence>
<dbReference type="Pfam" id="PF21473">
    <property type="entry name" value="OB_Ssb-like"/>
    <property type="match status" value="1"/>
</dbReference>
<gene>
    <name evidence="2" type="ORF">METZ01_LOCUS12759</name>
</gene>
<reference evidence="2" key="1">
    <citation type="submission" date="2018-05" db="EMBL/GenBank/DDBJ databases">
        <authorList>
            <person name="Lanie J.A."/>
            <person name="Ng W.-L."/>
            <person name="Kazmierczak K.M."/>
            <person name="Andrzejewski T.M."/>
            <person name="Davidsen T.M."/>
            <person name="Wayne K.J."/>
            <person name="Tettelin H."/>
            <person name="Glass J.I."/>
            <person name="Rusch D."/>
            <person name="Podicherti R."/>
            <person name="Tsui H.-C.T."/>
            <person name="Winkler M.E."/>
        </authorList>
    </citation>
    <scope>NUCLEOTIDE SEQUENCE</scope>
</reference>
<evidence type="ECO:0000259" key="1">
    <source>
        <dbReference type="PROSITE" id="PS50158"/>
    </source>
</evidence>
<name>A0A381NZ46_9ZZZZ</name>
<dbReference type="Pfam" id="PF00098">
    <property type="entry name" value="zf-CCHC"/>
    <property type="match status" value="3"/>
</dbReference>
<dbReference type="GO" id="GO:0003676">
    <property type="term" value="F:nucleic acid binding"/>
    <property type="evidence" value="ECO:0007669"/>
    <property type="project" value="InterPro"/>
</dbReference>
<feature type="domain" description="CCHC-type" evidence="1">
    <location>
        <begin position="154"/>
        <end position="170"/>
    </location>
</feature>
<dbReference type="EMBL" id="UINC01000707">
    <property type="protein sequence ID" value="SUZ59905.1"/>
    <property type="molecule type" value="Genomic_DNA"/>
</dbReference>
<dbReference type="SUPFAM" id="SSF57756">
    <property type="entry name" value="Retrovirus zinc finger-like domains"/>
    <property type="match status" value="2"/>
</dbReference>
<dbReference type="Gene3D" id="2.40.50.140">
    <property type="entry name" value="Nucleic acid-binding proteins"/>
    <property type="match status" value="1"/>
</dbReference>
<dbReference type="GO" id="GO:0008270">
    <property type="term" value="F:zinc ion binding"/>
    <property type="evidence" value="ECO:0007669"/>
    <property type="project" value="InterPro"/>
</dbReference>
<dbReference type="CDD" id="cd04491">
    <property type="entry name" value="SoSSB_OBF"/>
    <property type="match status" value="1"/>
</dbReference>
<feature type="domain" description="CCHC-type" evidence="1">
    <location>
        <begin position="179"/>
        <end position="195"/>
    </location>
</feature>
<sequence>MKVDELTPRSSRVNMPVKVLTLDEPRDIESGGKVCEGLVGDETGTVIMSFWNEECDQVKLGETIWLSDARASLVRGSLRLSLGKYGSLGEGDREVEHVREDLNISDLAYAMPRPDRGRGGGRGGGGGGKCFNCGKPGHISRDCPDGGGGKGGGKCFNCGKPGHISRDCPDGGGGRGGGKCFNCGKPGHISKDCPERGS</sequence>
<dbReference type="Gene3D" id="4.10.60.10">
    <property type="entry name" value="Zinc finger, CCHC-type"/>
    <property type="match status" value="3"/>
</dbReference>
<dbReference type="PROSITE" id="PS50158">
    <property type="entry name" value="ZF_CCHC"/>
    <property type="match status" value="3"/>
</dbReference>
<dbReference type="InterPro" id="IPR048970">
    <property type="entry name" value="OB_Ssb-like"/>
</dbReference>
<dbReference type="PANTHER" id="PTHR46565">
    <property type="entry name" value="COLD SHOCK DOMAIN PROTEIN 2"/>
    <property type="match status" value="1"/>
</dbReference>
<dbReference type="SUPFAM" id="SSF50249">
    <property type="entry name" value="Nucleic acid-binding proteins"/>
    <property type="match status" value="1"/>
</dbReference>
<organism evidence="2">
    <name type="scientific">marine metagenome</name>
    <dbReference type="NCBI Taxonomy" id="408172"/>
    <lineage>
        <taxon>unclassified sequences</taxon>
        <taxon>metagenomes</taxon>
        <taxon>ecological metagenomes</taxon>
    </lineage>
</organism>
<feature type="domain" description="CCHC-type" evidence="1">
    <location>
        <begin position="129"/>
        <end position="145"/>
    </location>
</feature>
<protein>
    <recommendedName>
        <fullName evidence="1">CCHC-type domain-containing protein</fullName>
    </recommendedName>
</protein>
<accession>A0A381NZ46</accession>